<dbReference type="GeneID" id="96603989"/>
<name>A0ABR6D9X6_9HYPH</name>
<proteinExistence type="predicted"/>
<accession>A0ABR6D9X6</accession>
<keyword evidence="2" id="KW-1185">Reference proteome</keyword>
<comment type="caution">
    <text evidence="1">The sequence shown here is derived from an EMBL/GenBank/DDBJ whole genome shotgun (WGS) entry which is preliminary data.</text>
</comment>
<organism evidence="1 2">
    <name type="scientific">Methylobacterium fujisawaense</name>
    <dbReference type="NCBI Taxonomy" id="107400"/>
    <lineage>
        <taxon>Bacteria</taxon>
        <taxon>Pseudomonadati</taxon>
        <taxon>Pseudomonadota</taxon>
        <taxon>Alphaproteobacteria</taxon>
        <taxon>Hyphomicrobiales</taxon>
        <taxon>Methylobacteriaceae</taxon>
        <taxon>Methylobacterium</taxon>
    </lineage>
</organism>
<evidence type="ECO:0000313" key="1">
    <source>
        <dbReference type="EMBL" id="MBA9062896.1"/>
    </source>
</evidence>
<gene>
    <name evidence="1" type="ORF">GGQ91_002284</name>
</gene>
<dbReference type="RefSeq" id="WP_182591963.1">
    <property type="nucleotide sequence ID" value="NZ_JACJIM010000003.1"/>
</dbReference>
<evidence type="ECO:0000313" key="2">
    <source>
        <dbReference type="Proteomes" id="UP000565455"/>
    </source>
</evidence>
<reference evidence="1 2" key="1">
    <citation type="submission" date="2020-08" db="EMBL/GenBank/DDBJ databases">
        <title>Genomic Encyclopedia of Type Strains, Phase IV (KMG-IV): sequencing the most valuable type-strain genomes for metagenomic binning, comparative biology and taxonomic classification.</title>
        <authorList>
            <person name="Goeker M."/>
        </authorList>
    </citation>
    <scope>NUCLEOTIDE SEQUENCE [LARGE SCALE GENOMIC DNA]</scope>
    <source>
        <strain evidence="1 2">DSM 5686</strain>
    </source>
</reference>
<dbReference type="Proteomes" id="UP000565455">
    <property type="component" value="Unassembled WGS sequence"/>
</dbReference>
<protein>
    <submittedName>
        <fullName evidence="1">Uncharacterized protein</fullName>
    </submittedName>
</protein>
<sequence>MRNALCVLRVISDVPAAAIAIRPWNEARPWGRGATGATGATMSGQFWA</sequence>
<dbReference type="EMBL" id="JACJIM010000003">
    <property type="protein sequence ID" value="MBA9062896.1"/>
    <property type="molecule type" value="Genomic_DNA"/>
</dbReference>